<dbReference type="InParanoid" id="J4VTW4"/>
<keyword evidence="2" id="KW-1185">Reference proteome</keyword>
<dbReference type="Gene3D" id="3.40.50.1580">
    <property type="entry name" value="Nucleoside phosphorylase domain"/>
    <property type="match status" value="1"/>
</dbReference>
<name>J4VTW4_BEAB2</name>
<reference evidence="1 2" key="1">
    <citation type="journal article" date="2012" name="Sci. Rep.">
        <title>Genomic perspectives on the evolution of fungal entomopathogenicity in Beauveria bassiana.</title>
        <authorList>
            <person name="Xiao G."/>
            <person name="Ying S.H."/>
            <person name="Zheng P."/>
            <person name="Wang Z.L."/>
            <person name="Zhang S."/>
            <person name="Xie X.Q."/>
            <person name="Shang Y."/>
            <person name="St Leger R.J."/>
            <person name="Zhao G.P."/>
            <person name="Wang C."/>
            <person name="Feng M.G."/>
        </authorList>
    </citation>
    <scope>NUCLEOTIDE SEQUENCE [LARGE SCALE GENOMIC DNA]</scope>
    <source>
        <strain evidence="1 2">ARSEF 2860</strain>
    </source>
</reference>
<dbReference type="Proteomes" id="UP000002762">
    <property type="component" value="Unassembled WGS sequence"/>
</dbReference>
<dbReference type="GO" id="GO:0003824">
    <property type="term" value="F:catalytic activity"/>
    <property type="evidence" value="ECO:0007669"/>
    <property type="project" value="InterPro"/>
</dbReference>
<dbReference type="AlphaFoldDB" id="J4VTW4"/>
<dbReference type="PANTHER" id="PTHR46082:SF11">
    <property type="entry name" value="AAA+ ATPASE DOMAIN-CONTAINING PROTEIN-RELATED"/>
    <property type="match status" value="1"/>
</dbReference>
<dbReference type="GeneID" id="19892040"/>
<dbReference type="GO" id="GO:0009116">
    <property type="term" value="P:nucleoside metabolic process"/>
    <property type="evidence" value="ECO:0007669"/>
    <property type="project" value="InterPro"/>
</dbReference>
<organism evidence="1 2">
    <name type="scientific">Beauveria bassiana (strain ARSEF 2860)</name>
    <name type="common">White muscardine disease fungus</name>
    <name type="synonym">Tritirachium shiotae</name>
    <dbReference type="NCBI Taxonomy" id="655819"/>
    <lineage>
        <taxon>Eukaryota</taxon>
        <taxon>Fungi</taxon>
        <taxon>Dikarya</taxon>
        <taxon>Ascomycota</taxon>
        <taxon>Pezizomycotina</taxon>
        <taxon>Sordariomycetes</taxon>
        <taxon>Hypocreomycetidae</taxon>
        <taxon>Hypocreales</taxon>
        <taxon>Cordycipitaceae</taxon>
        <taxon>Beauveria</taxon>
    </lineage>
</organism>
<proteinExistence type="predicted"/>
<protein>
    <submittedName>
        <fullName evidence="1">Pfs, NACHT and Ankyrin domain protein</fullName>
    </submittedName>
</protein>
<evidence type="ECO:0000313" key="2">
    <source>
        <dbReference type="Proteomes" id="UP000002762"/>
    </source>
</evidence>
<dbReference type="PANTHER" id="PTHR46082">
    <property type="entry name" value="ATP/GTP-BINDING PROTEIN-RELATED"/>
    <property type="match status" value="1"/>
</dbReference>
<dbReference type="InterPro" id="IPR035994">
    <property type="entry name" value="Nucleoside_phosphorylase_sf"/>
</dbReference>
<evidence type="ECO:0000313" key="1">
    <source>
        <dbReference type="EMBL" id="EJP61980.1"/>
    </source>
</evidence>
<sequence>MDTQRGDEKRDLDHDSYTVGWICVLRSVLNASRALLDEVHQPLPPAEKDDNSYLLGRMAGHNVVIAFDLEQDFGKGDRVHDGPTGDMLKQERLAYDAQPRGSIKTNQQYRKAMGLPQRYNLKQW</sequence>
<dbReference type="STRING" id="655819.J4VTW4"/>
<dbReference type="InterPro" id="IPR053137">
    <property type="entry name" value="NLR-like"/>
</dbReference>
<accession>J4VTW4</accession>
<dbReference type="EMBL" id="JH725193">
    <property type="protein sequence ID" value="EJP61980.1"/>
    <property type="molecule type" value="Genomic_DNA"/>
</dbReference>
<gene>
    <name evidence="1" type="ORF">BBA_09028</name>
</gene>
<dbReference type="HOGENOM" id="CLU_2003489_0_0_1"/>
<dbReference type="RefSeq" id="XP_008602347.1">
    <property type="nucleotide sequence ID" value="XM_008604125.1"/>
</dbReference>